<keyword evidence="9" id="KW-0472">Membrane</keyword>
<keyword evidence="4" id="KW-0813">Transport</keyword>
<evidence type="ECO:0000256" key="4">
    <source>
        <dbReference type="ARBA" id="ARBA00022448"/>
    </source>
</evidence>
<sequence>MSDDCQPPPAKQFSQPIYGRSKLEDFNDRVGAFFRRPVVWFRETIVVPNRKEYAWYHQKFPRVKDIDQCYMDEIDCIYEANEQFKRDKLVDNMILNLLRYRMDDCVREEYPDHAPRCFQLKEDYETAAGNWFSRYGELGGHYHVKEAYMRQKHRMLWERRHGPIGCGMKSDPYSVEPESH</sequence>
<dbReference type="AlphaFoldDB" id="A0A8J2KV85"/>
<dbReference type="EMBL" id="CAJVCH010458224">
    <property type="protein sequence ID" value="CAG7819744.1"/>
    <property type="molecule type" value="Genomic_DNA"/>
</dbReference>
<keyword evidence="5" id="KW-0679">Respiratory chain</keyword>
<comment type="similarity">
    <text evidence="2">Belongs to the complex I NDUFB10 subunit family.</text>
</comment>
<evidence type="ECO:0000256" key="2">
    <source>
        <dbReference type="ARBA" id="ARBA00008317"/>
    </source>
</evidence>
<evidence type="ECO:0000256" key="5">
    <source>
        <dbReference type="ARBA" id="ARBA00022660"/>
    </source>
</evidence>
<keyword evidence="11" id="KW-1185">Reference proteome</keyword>
<keyword evidence="7" id="KW-0249">Electron transport</keyword>
<keyword evidence="6" id="KW-0999">Mitochondrion inner membrane</keyword>
<dbReference type="Proteomes" id="UP000708208">
    <property type="component" value="Unassembled WGS sequence"/>
</dbReference>
<gene>
    <name evidence="10" type="ORF">AFUS01_LOCUS30174</name>
</gene>
<evidence type="ECO:0000313" key="10">
    <source>
        <dbReference type="EMBL" id="CAG7819744.1"/>
    </source>
</evidence>
<proteinExistence type="inferred from homology"/>
<reference evidence="10" key="1">
    <citation type="submission" date="2021-06" db="EMBL/GenBank/DDBJ databases">
        <authorList>
            <person name="Hodson N. C."/>
            <person name="Mongue J. A."/>
            <person name="Jaron S. K."/>
        </authorList>
    </citation>
    <scope>NUCLEOTIDE SEQUENCE</scope>
</reference>
<evidence type="ECO:0000256" key="8">
    <source>
        <dbReference type="ARBA" id="ARBA00023128"/>
    </source>
</evidence>
<protein>
    <recommendedName>
        <fullName evidence="3">NADH dehydrogenase [ubiquinone] 1 beta subcomplex subunit 10</fullName>
    </recommendedName>
</protein>
<organism evidence="10 11">
    <name type="scientific">Allacma fusca</name>
    <dbReference type="NCBI Taxonomy" id="39272"/>
    <lineage>
        <taxon>Eukaryota</taxon>
        <taxon>Metazoa</taxon>
        <taxon>Ecdysozoa</taxon>
        <taxon>Arthropoda</taxon>
        <taxon>Hexapoda</taxon>
        <taxon>Collembola</taxon>
        <taxon>Symphypleona</taxon>
        <taxon>Sminthuridae</taxon>
        <taxon>Allacma</taxon>
    </lineage>
</organism>
<dbReference type="GO" id="GO:0045271">
    <property type="term" value="C:respiratory chain complex I"/>
    <property type="evidence" value="ECO:0007669"/>
    <property type="project" value="UniProtKB-ARBA"/>
</dbReference>
<dbReference type="InterPro" id="IPR019377">
    <property type="entry name" value="NADH_UbQ_OxRdtase_su10"/>
</dbReference>
<evidence type="ECO:0000256" key="9">
    <source>
        <dbReference type="ARBA" id="ARBA00023136"/>
    </source>
</evidence>
<dbReference type="GO" id="GO:0005743">
    <property type="term" value="C:mitochondrial inner membrane"/>
    <property type="evidence" value="ECO:0007669"/>
    <property type="project" value="UniProtKB-SubCell"/>
</dbReference>
<comment type="subcellular location">
    <subcellularLocation>
        <location evidence="1">Mitochondrion inner membrane</location>
        <topology evidence="1">Peripheral membrane protein</topology>
        <orientation evidence="1">Matrix side</orientation>
    </subcellularLocation>
</comment>
<dbReference type="InterPro" id="IPR039993">
    <property type="entry name" value="NDUFB10"/>
</dbReference>
<evidence type="ECO:0000256" key="7">
    <source>
        <dbReference type="ARBA" id="ARBA00022982"/>
    </source>
</evidence>
<accession>A0A8J2KV85</accession>
<comment type="caution">
    <text evidence="10">The sequence shown here is derived from an EMBL/GenBank/DDBJ whole genome shotgun (WGS) entry which is preliminary data.</text>
</comment>
<evidence type="ECO:0000256" key="6">
    <source>
        <dbReference type="ARBA" id="ARBA00022792"/>
    </source>
</evidence>
<evidence type="ECO:0000256" key="1">
    <source>
        <dbReference type="ARBA" id="ARBA00004443"/>
    </source>
</evidence>
<evidence type="ECO:0000313" key="11">
    <source>
        <dbReference type="Proteomes" id="UP000708208"/>
    </source>
</evidence>
<evidence type="ECO:0000256" key="3">
    <source>
        <dbReference type="ARBA" id="ARBA00014109"/>
    </source>
</evidence>
<name>A0A8J2KV85_9HEXA</name>
<dbReference type="Pfam" id="PF10249">
    <property type="entry name" value="NDUFB10"/>
    <property type="match status" value="1"/>
</dbReference>
<keyword evidence="8" id="KW-0496">Mitochondrion</keyword>
<dbReference type="PANTHER" id="PTHR13094:SF1">
    <property type="entry name" value="NADH DEHYDROGENASE [UBIQUINONE] 1 BETA SUBCOMPLEX SUBUNIT 10"/>
    <property type="match status" value="1"/>
</dbReference>
<dbReference type="OrthoDB" id="6017729at2759"/>
<dbReference type="PANTHER" id="PTHR13094">
    <property type="entry name" value="NADH-UBIQUINONE OXIDOREDUCTASE PDSW SUBUNIT"/>
    <property type="match status" value="1"/>
</dbReference>